<dbReference type="EMBL" id="KZ679131">
    <property type="protein sequence ID" value="PTB76958.1"/>
    <property type="molecule type" value="Genomic_DNA"/>
</dbReference>
<evidence type="ECO:0000313" key="2">
    <source>
        <dbReference type="Proteomes" id="UP000240760"/>
    </source>
</evidence>
<evidence type="ECO:0000313" key="1">
    <source>
        <dbReference type="EMBL" id="PTB76958.1"/>
    </source>
</evidence>
<keyword evidence="2" id="KW-1185">Reference proteome</keyword>
<dbReference type="AlphaFoldDB" id="A0A2T4C604"/>
<protein>
    <submittedName>
        <fullName evidence="1">Uncharacterized protein</fullName>
    </submittedName>
</protein>
<organism evidence="1 2">
    <name type="scientific">Trichoderma longibrachiatum ATCC 18648</name>
    <dbReference type="NCBI Taxonomy" id="983965"/>
    <lineage>
        <taxon>Eukaryota</taxon>
        <taxon>Fungi</taxon>
        <taxon>Dikarya</taxon>
        <taxon>Ascomycota</taxon>
        <taxon>Pezizomycotina</taxon>
        <taxon>Sordariomycetes</taxon>
        <taxon>Hypocreomycetidae</taxon>
        <taxon>Hypocreales</taxon>
        <taxon>Hypocreaceae</taxon>
        <taxon>Trichoderma</taxon>
    </lineage>
</organism>
<name>A0A2T4C604_TRILO</name>
<dbReference type="OrthoDB" id="4763424at2759"/>
<dbReference type="Proteomes" id="UP000240760">
    <property type="component" value="Unassembled WGS sequence"/>
</dbReference>
<gene>
    <name evidence="1" type="ORF">M440DRAFT_1438659</name>
</gene>
<sequence>MAYHLSLDHLECIRGRLKPGTAMAFIPELSQKDDCASEIGTSYSWSNEIYFHQGTFLQKQEIDCYQHRQDANQPQHFTACPHQSLTVSAPRFTFRNNMQEASALLINDPPRCASHQSEKWRNSQGQYAQIVSCPICHSDAECILKLHGRSLRIRYTCYRDLGPGTDLRQCKWLALLTGEGGPRQQEHELDVYARVWNTAKGLQRGGLYKVIHQTPNGVFDISTKSY</sequence>
<reference evidence="1 2" key="1">
    <citation type="submission" date="2016-07" db="EMBL/GenBank/DDBJ databases">
        <title>Multiple horizontal gene transfer events from other fungi enriched the ability of initially mycotrophic Trichoderma (Ascomycota) to feed on dead plant biomass.</title>
        <authorList>
            <consortium name="DOE Joint Genome Institute"/>
            <person name="Aerts A."/>
            <person name="Atanasova L."/>
            <person name="Chenthamara K."/>
            <person name="Zhang J."/>
            <person name="Grujic M."/>
            <person name="Henrissat B."/>
            <person name="Kuo A."/>
            <person name="Salamov A."/>
            <person name="Lipzen A."/>
            <person name="Labutti K."/>
            <person name="Barry K."/>
            <person name="Miao Y."/>
            <person name="Rahimi M.J."/>
            <person name="Shen Q."/>
            <person name="Grigoriev I.V."/>
            <person name="Kubicek C.P."/>
            <person name="Druzhinina I.S."/>
        </authorList>
    </citation>
    <scope>NUCLEOTIDE SEQUENCE [LARGE SCALE GENOMIC DNA]</scope>
    <source>
        <strain evidence="1 2">ATCC 18648</strain>
    </source>
</reference>
<accession>A0A2T4C604</accession>
<proteinExistence type="predicted"/>